<dbReference type="STRING" id="717646.M2LP97"/>
<dbReference type="Gene3D" id="3.40.50.720">
    <property type="entry name" value="NAD(P)-binding Rossmann-like Domain"/>
    <property type="match status" value="1"/>
</dbReference>
<protein>
    <recommendedName>
        <fullName evidence="3">NmrA-like domain-containing protein</fullName>
    </recommendedName>
</protein>
<dbReference type="SUPFAM" id="SSF51735">
    <property type="entry name" value="NAD(P)-binding Rossmann-fold domains"/>
    <property type="match status" value="1"/>
</dbReference>
<evidence type="ECO:0000313" key="5">
    <source>
        <dbReference type="Proteomes" id="UP000011761"/>
    </source>
</evidence>
<dbReference type="KEGG" id="bcom:BAUCODRAFT_122237"/>
<keyword evidence="2" id="KW-0560">Oxidoreductase</keyword>
<evidence type="ECO:0000259" key="3">
    <source>
        <dbReference type="Pfam" id="PF05368"/>
    </source>
</evidence>
<dbReference type="PANTHER" id="PTHR47706:SF1">
    <property type="entry name" value="CIPA-LIKE, PUTATIVE (AFU_ORTHOLOGUE AFUA_1G12460)-RELATED"/>
    <property type="match status" value="1"/>
</dbReference>
<dbReference type="PANTHER" id="PTHR47706">
    <property type="entry name" value="NMRA-LIKE FAMILY PROTEIN"/>
    <property type="match status" value="1"/>
</dbReference>
<dbReference type="Pfam" id="PF05368">
    <property type="entry name" value="NmrA"/>
    <property type="match status" value="1"/>
</dbReference>
<dbReference type="CDD" id="cd05259">
    <property type="entry name" value="PCBER_SDR_a"/>
    <property type="match status" value="1"/>
</dbReference>
<feature type="domain" description="NmrA-like" evidence="3">
    <location>
        <begin position="6"/>
        <end position="224"/>
    </location>
</feature>
<dbReference type="EMBL" id="KB445555">
    <property type="protein sequence ID" value="EMC96207.1"/>
    <property type="molecule type" value="Genomic_DNA"/>
</dbReference>
<dbReference type="OMA" id="MATKNIQ"/>
<dbReference type="GO" id="GO:0016491">
    <property type="term" value="F:oxidoreductase activity"/>
    <property type="evidence" value="ECO:0007669"/>
    <property type="project" value="UniProtKB-KW"/>
</dbReference>
<evidence type="ECO:0000256" key="1">
    <source>
        <dbReference type="ARBA" id="ARBA00022857"/>
    </source>
</evidence>
<dbReference type="InterPro" id="IPR036291">
    <property type="entry name" value="NAD(P)-bd_dom_sf"/>
</dbReference>
<dbReference type="InterPro" id="IPR008030">
    <property type="entry name" value="NmrA-like"/>
</dbReference>
<dbReference type="eggNOG" id="ENOG502S12R">
    <property type="taxonomic scope" value="Eukaryota"/>
</dbReference>
<name>M2LP97_BAUPA</name>
<dbReference type="GeneID" id="19107674"/>
<dbReference type="OrthoDB" id="9974981at2759"/>
<keyword evidence="5" id="KW-1185">Reference proteome</keyword>
<dbReference type="Proteomes" id="UP000011761">
    <property type="component" value="Unassembled WGS sequence"/>
</dbReference>
<evidence type="ECO:0000313" key="4">
    <source>
        <dbReference type="EMBL" id="EMC96207.1"/>
    </source>
</evidence>
<proteinExistence type="predicted"/>
<dbReference type="AlphaFoldDB" id="M2LP97"/>
<gene>
    <name evidence="4" type="ORF">BAUCODRAFT_122237</name>
</gene>
<dbReference type="InterPro" id="IPR051609">
    <property type="entry name" value="NmrA/Isoflavone_reductase-like"/>
</dbReference>
<organism evidence="4 5">
    <name type="scientific">Baudoinia panamericana (strain UAMH 10762)</name>
    <name type="common">Angels' share fungus</name>
    <name type="synonym">Baudoinia compniacensis (strain UAMH 10762)</name>
    <dbReference type="NCBI Taxonomy" id="717646"/>
    <lineage>
        <taxon>Eukaryota</taxon>
        <taxon>Fungi</taxon>
        <taxon>Dikarya</taxon>
        <taxon>Ascomycota</taxon>
        <taxon>Pezizomycotina</taxon>
        <taxon>Dothideomycetes</taxon>
        <taxon>Dothideomycetidae</taxon>
        <taxon>Mycosphaerellales</taxon>
        <taxon>Teratosphaeriaceae</taxon>
        <taxon>Baudoinia</taxon>
    </lineage>
</organism>
<accession>M2LP97</accession>
<sequence length="303" mass="32505">MSSPIQKVAFAGATGSLGQPILHQLLSAGFTITALSRTANPTNLPSSVKIAQVDYNDPSSLQSALTGQDALISTLGSAGIKSQIALTDAAISAGVRRIIPSEFGCDNDLPRNRTLPAYKPKIEVQDYIIQKTKGTRTSYTFVYNNAFLDWGLKPPGFLMNVAGKSADLYDGGDIVFTATPLEMIGRGVVGVLRNPEETANRSVRVHGAGVTMKQILALAQKYTGGEEDWTVKEVDCGAMEEKAYGVLKTEPGNVMAWIVPMIRRAAFGKDVGNDFTHNNDNAVLGVKELRKKELEEIVKAACS</sequence>
<dbReference type="HOGENOM" id="CLU_044876_3_2_1"/>
<dbReference type="InterPro" id="IPR045312">
    <property type="entry name" value="PCBER-like"/>
</dbReference>
<evidence type="ECO:0000256" key="2">
    <source>
        <dbReference type="ARBA" id="ARBA00023002"/>
    </source>
</evidence>
<dbReference type="RefSeq" id="XP_007676385.1">
    <property type="nucleotide sequence ID" value="XM_007678195.1"/>
</dbReference>
<keyword evidence="1" id="KW-0521">NADP</keyword>
<reference evidence="4 5" key="1">
    <citation type="journal article" date="2012" name="PLoS Pathog.">
        <title>Diverse lifestyles and strategies of plant pathogenesis encoded in the genomes of eighteen Dothideomycetes fungi.</title>
        <authorList>
            <person name="Ohm R.A."/>
            <person name="Feau N."/>
            <person name="Henrissat B."/>
            <person name="Schoch C.L."/>
            <person name="Horwitz B.A."/>
            <person name="Barry K.W."/>
            <person name="Condon B.J."/>
            <person name="Copeland A.C."/>
            <person name="Dhillon B."/>
            <person name="Glaser F."/>
            <person name="Hesse C.N."/>
            <person name="Kosti I."/>
            <person name="LaButti K."/>
            <person name="Lindquist E.A."/>
            <person name="Lucas S."/>
            <person name="Salamov A.A."/>
            <person name="Bradshaw R.E."/>
            <person name="Ciuffetti L."/>
            <person name="Hamelin R.C."/>
            <person name="Kema G.H.J."/>
            <person name="Lawrence C."/>
            <person name="Scott J.A."/>
            <person name="Spatafora J.W."/>
            <person name="Turgeon B.G."/>
            <person name="de Wit P.J.G.M."/>
            <person name="Zhong S."/>
            <person name="Goodwin S.B."/>
            <person name="Grigoriev I.V."/>
        </authorList>
    </citation>
    <scope>NUCLEOTIDE SEQUENCE [LARGE SCALE GENOMIC DNA]</scope>
    <source>
        <strain evidence="4 5">UAMH 10762</strain>
    </source>
</reference>